<dbReference type="Proteomes" id="UP000078507">
    <property type="component" value="Unassembled WGS sequence"/>
</dbReference>
<reference evidence="4 5" key="1">
    <citation type="submission" date="2015-11" db="EMBL/GenBank/DDBJ databases">
        <title>Ensifer anhuiense sp. nov., an effective nitrogen fixation bacterium with Glycine soja.</title>
        <authorList>
            <person name="Yan H."/>
            <person name="Chen W."/>
        </authorList>
    </citation>
    <scope>NUCLEOTIDE SEQUENCE [LARGE SCALE GENOMIC DNA]</scope>
    <source>
        <strain evidence="4 5">LMG 7837</strain>
    </source>
</reference>
<dbReference type="GO" id="GO:0032259">
    <property type="term" value="P:methylation"/>
    <property type="evidence" value="ECO:0007669"/>
    <property type="project" value="UniProtKB-KW"/>
</dbReference>
<keyword evidence="5" id="KW-1185">Reference proteome</keyword>
<dbReference type="PANTHER" id="PTHR43861">
    <property type="entry name" value="TRANS-ACONITATE 2-METHYLTRANSFERASE-RELATED"/>
    <property type="match status" value="1"/>
</dbReference>
<evidence type="ECO:0000259" key="3">
    <source>
        <dbReference type="Pfam" id="PF13649"/>
    </source>
</evidence>
<evidence type="ECO:0000256" key="1">
    <source>
        <dbReference type="ARBA" id="ARBA00022603"/>
    </source>
</evidence>
<evidence type="ECO:0000256" key="2">
    <source>
        <dbReference type="ARBA" id="ARBA00022679"/>
    </source>
</evidence>
<dbReference type="Gene3D" id="3.40.50.150">
    <property type="entry name" value="Vaccinia Virus protein VP39"/>
    <property type="match status" value="1"/>
</dbReference>
<dbReference type="RefSeq" id="WP_066879304.1">
    <property type="nucleotide sequence ID" value="NZ_LNQB01000102.1"/>
</dbReference>
<dbReference type="STRING" id="36856.ATB98_22840"/>
<dbReference type="EMBL" id="LNQB01000102">
    <property type="protein sequence ID" value="OAP34168.1"/>
    <property type="molecule type" value="Genomic_DNA"/>
</dbReference>
<dbReference type="GO" id="GO:0008168">
    <property type="term" value="F:methyltransferase activity"/>
    <property type="evidence" value="ECO:0007669"/>
    <property type="project" value="UniProtKB-KW"/>
</dbReference>
<proteinExistence type="predicted"/>
<accession>A0A178XG04</accession>
<keyword evidence="1 4" id="KW-0489">Methyltransferase</keyword>
<sequence length="204" mass="22081">MAADDATARFYRENAATYASRERKPPATRLDQFLAALKPGAAVLELGCGGGQDSAYMISRGFEVTPTDASPELAAEAARLLDRQVEIVRCEELTWNEAFDGIWAEACLLHVPRAELAGALIRILAALRPGGRLHASFKAGTGEGRDELGRYYNYPSRAWLAQQFNDTGWAGVEVSEADGGGYDGKPTRWLHVAAVKSRTRGLPA</sequence>
<feature type="domain" description="Methyltransferase" evidence="3">
    <location>
        <begin position="43"/>
        <end position="131"/>
    </location>
</feature>
<dbReference type="Pfam" id="PF13649">
    <property type="entry name" value="Methyltransf_25"/>
    <property type="match status" value="1"/>
</dbReference>
<dbReference type="AlphaFoldDB" id="A0A178XG04"/>
<protein>
    <submittedName>
        <fullName evidence="4">SAM-dependent methyltransferase</fullName>
    </submittedName>
</protein>
<comment type="caution">
    <text evidence="4">The sequence shown here is derived from an EMBL/GenBank/DDBJ whole genome shotgun (WGS) entry which is preliminary data.</text>
</comment>
<keyword evidence="2 4" id="KW-0808">Transferase</keyword>
<evidence type="ECO:0000313" key="5">
    <source>
        <dbReference type="Proteomes" id="UP000078507"/>
    </source>
</evidence>
<dbReference type="CDD" id="cd02440">
    <property type="entry name" value="AdoMet_MTases"/>
    <property type="match status" value="1"/>
</dbReference>
<gene>
    <name evidence="4" type="ORF">ATB98_22840</name>
</gene>
<name>A0A178XG04_SINSA</name>
<dbReference type="InterPro" id="IPR041698">
    <property type="entry name" value="Methyltransf_25"/>
</dbReference>
<dbReference type="PANTHER" id="PTHR43861:SF1">
    <property type="entry name" value="TRANS-ACONITATE 2-METHYLTRANSFERASE"/>
    <property type="match status" value="1"/>
</dbReference>
<organism evidence="4 5">
    <name type="scientific">Sinorhizobium saheli</name>
    <dbReference type="NCBI Taxonomy" id="36856"/>
    <lineage>
        <taxon>Bacteria</taxon>
        <taxon>Pseudomonadati</taxon>
        <taxon>Pseudomonadota</taxon>
        <taxon>Alphaproteobacteria</taxon>
        <taxon>Hyphomicrobiales</taxon>
        <taxon>Rhizobiaceae</taxon>
        <taxon>Sinorhizobium/Ensifer group</taxon>
        <taxon>Sinorhizobium</taxon>
    </lineage>
</organism>
<evidence type="ECO:0000313" key="4">
    <source>
        <dbReference type="EMBL" id="OAP34168.1"/>
    </source>
</evidence>
<dbReference type="SUPFAM" id="SSF53335">
    <property type="entry name" value="S-adenosyl-L-methionine-dependent methyltransferases"/>
    <property type="match status" value="1"/>
</dbReference>
<dbReference type="OrthoDB" id="9804312at2"/>
<dbReference type="InterPro" id="IPR029063">
    <property type="entry name" value="SAM-dependent_MTases_sf"/>
</dbReference>